<dbReference type="PROSITE" id="PS50202">
    <property type="entry name" value="MSP"/>
    <property type="match status" value="1"/>
</dbReference>
<dbReference type="Pfam" id="PF00635">
    <property type="entry name" value="Motile_Sperm"/>
    <property type="match status" value="1"/>
</dbReference>
<keyword evidence="2" id="KW-0812">Transmembrane</keyword>
<dbReference type="SUPFAM" id="SSF52087">
    <property type="entry name" value="CRAL/TRIO domain"/>
    <property type="match status" value="1"/>
</dbReference>
<dbReference type="InterPro" id="IPR013783">
    <property type="entry name" value="Ig-like_fold"/>
</dbReference>
<dbReference type="PANTHER" id="PTHR46384:SF1">
    <property type="entry name" value="MOTILE SPERM DOMAIN-CONTAINING PROTEIN 2"/>
    <property type="match status" value="1"/>
</dbReference>
<feature type="non-terminal residue" evidence="5">
    <location>
        <position position="1"/>
    </location>
</feature>
<protein>
    <recommendedName>
        <fullName evidence="6">MSP domain-containing protein</fullName>
    </recommendedName>
</protein>
<name>A0A0B6ZT57_9EUPU</name>
<dbReference type="GO" id="GO:0012505">
    <property type="term" value="C:endomembrane system"/>
    <property type="evidence" value="ECO:0007669"/>
    <property type="project" value="TreeGrafter"/>
</dbReference>
<dbReference type="EMBL" id="HACG01024136">
    <property type="protein sequence ID" value="CEK71001.1"/>
    <property type="molecule type" value="Transcribed_RNA"/>
</dbReference>
<dbReference type="InterPro" id="IPR008962">
    <property type="entry name" value="PapD-like_sf"/>
</dbReference>
<feature type="compositionally biased region" description="Low complexity" evidence="1">
    <location>
        <begin position="307"/>
        <end position="318"/>
    </location>
</feature>
<feature type="transmembrane region" description="Helical" evidence="2">
    <location>
        <begin position="501"/>
        <end position="523"/>
    </location>
</feature>
<keyword evidence="2" id="KW-0472">Membrane</keyword>
<evidence type="ECO:0000259" key="3">
    <source>
        <dbReference type="PROSITE" id="PS50191"/>
    </source>
</evidence>
<evidence type="ECO:0000259" key="4">
    <source>
        <dbReference type="PROSITE" id="PS50202"/>
    </source>
</evidence>
<dbReference type="PROSITE" id="PS50191">
    <property type="entry name" value="CRAL_TRIO"/>
    <property type="match status" value="1"/>
</dbReference>
<evidence type="ECO:0000313" key="5">
    <source>
        <dbReference type="EMBL" id="CEK71001.1"/>
    </source>
</evidence>
<feature type="region of interest" description="Disordered" evidence="1">
    <location>
        <begin position="265"/>
        <end position="320"/>
    </location>
</feature>
<dbReference type="SMART" id="SM00516">
    <property type="entry name" value="SEC14"/>
    <property type="match status" value="1"/>
</dbReference>
<dbReference type="Gene3D" id="3.40.525.10">
    <property type="entry name" value="CRAL-TRIO lipid binding domain"/>
    <property type="match status" value="1"/>
</dbReference>
<dbReference type="InterPro" id="IPR053012">
    <property type="entry name" value="ER-organelle_contact"/>
</dbReference>
<dbReference type="InterPro" id="IPR000535">
    <property type="entry name" value="MSP_dom"/>
</dbReference>
<evidence type="ECO:0000256" key="1">
    <source>
        <dbReference type="SAM" id="MobiDB-lite"/>
    </source>
</evidence>
<dbReference type="SUPFAM" id="SSF49354">
    <property type="entry name" value="PapD-like"/>
    <property type="match status" value="1"/>
</dbReference>
<dbReference type="InterPro" id="IPR036865">
    <property type="entry name" value="CRAL-TRIO_dom_sf"/>
</dbReference>
<organism evidence="5">
    <name type="scientific">Arion vulgaris</name>
    <dbReference type="NCBI Taxonomy" id="1028688"/>
    <lineage>
        <taxon>Eukaryota</taxon>
        <taxon>Metazoa</taxon>
        <taxon>Spiralia</taxon>
        <taxon>Lophotrochozoa</taxon>
        <taxon>Mollusca</taxon>
        <taxon>Gastropoda</taxon>
        <taxon>Heterobranchia</taxon>
        <taxon>Euthyneura</taxon>
        <taxon>Panpulmonata</taxon>
        <taxon>Eupulmonata</taxon>
        <taxon>Stylommatophora</taxon>
        <taxon>Helicina</taxon>
        <taxon>Arionoidea</taxon>
        <taxon>Arionidae</taxon>
        <taxon>Arion</taxon>
    </lineage>
</organism>
<gene>
    <name evidence="5" type="primary">ORF76515</name>
</gene>
<reference evidence="5" key="1">
    <citation type="submission" date="2014-12" db="EMBL/GenBank/DDBJ databases">
        <title>Insight into the proteome of Arion vulgaris.</title>
        <authorList>
            <person name="Aradska J."/>
            <person name="Bulat T."/>
            <person name="Smidak R."/>
            <person name="Sarate P."/>
            <person name="Gangsoo J."/>
            <person name="Sialana F."/>
            <person name="Bilban M."/>
            <person name="Lubec G."/>
        </authorList>
    </citation>
    <scope>NUCLEOTIDE SEQUENCE</scope>
    <source>
        <tissue evidence="5">Skin</tissue>
    </source>
</reference>
<feature type="domain" description="MSP" evidence="4">
    <location>
        <begin position="343"/>
        <end position="458"/>
    </location>
</feature>
<sequence length="547" mass="62763">QILIMGINEQIRYIRNNFEKKYAENIANGIYDARDVEKLKNNSTFVHTFIRSQEHLDEAIDLLHSSLKFRKEMKVNDLHEDMLERKFLEQGGLYFHNRDINGHRILWLKIKVHRKDAPADRLAKEKMALVFLIEKAFTESQLHQIVVLLDMTSCGLINLDIDYVKYIINIFKMYYPTFLDCMLFYDMPWIFNAAWKVIRAWLNAETAALMKFVTKADIQSYIKAADLPPHMSGLDTFEYVYTPDMASQPLYKDNDITKSDKKVHFREAQEHSLNSSSARTSISSSDSESSKVDRSTKQPVDQHPLTQNQNNNGNVNNNATGKRSLMTVRSQSSSSNSTFVGRLLTVSPADELVFQQQATGDSYDTITLTNTLPHPVAFKVKTTSPEKFKVRPSSGLIKPERTEEIRVNLVSEHSEDVSKEKFLIMAIDTRGKSADLHQLFKEAASDTIMQHKLRCSLGVLENLQDKTRVSSNIRTSVENPLVFKVKLLELQTIRMQRQINILLVVQILTASILILVMMSYACFGKNFFSHFLSLPFDFFNKSSGHRP</sequence>
<dbReference type="PANTHER" id="PTHR46384">
    <property type="entry name" value="MOTILE SPERM DOMAIN-CONTAINING PROTEIN 2"/>
    <property type="match status" value="1"/>
</dbReference>
<feature type="compositionally biased region" description="Low complexity" evidence="1">
    <location>
        <begin position="272"/>
        <end position="287"/>
    </location>
</feature>
<dbReference type="InterPro" id="IPR001251">
    <property type="entry name" value="CRAL-TRIO_dom"/>
</dbReference>
<dbReference type="AlphaFoldDB" id="A0A0B6ZT57"/>
<dbReference type="CDD" id="cd00170">
    <property type="entry name" value="SEC14"/>
    <property type="match status" value="1"/>
</dbReference>
<dbReference type="Pfam" id="PF00650">
    <property type="entry name" value="CRAL_TRIO"/>
    <property type="match status" value="1"/>
</dbReference>
<accession>A0A0B6ZT57</accession>
<keyword evidence="2" id="KW-1133">Transmembrane helix</keyword>
<dbReference type="GO" id="GO:0140284">
    <property type="term" value="C:endoplasmic reticulum-endosome membrane contact site"/>
    <property type="evidence" value="ECO:0007669"/>
    <property type="project" value="TreeGrafter"/>
</dbReference>
<evidence type="ECO:0000256" key="2">
    <source>
        <dbReference type="SAM" id="Phobius"/>
    </source>
</evidence>
<proteinExistence type="predicted"/>
<dbReference type="Gene3D" id="2.60.40.10">
    <property type="entry name" value="Immunoglobulins"/>
    <property type="match status" value="1"/>
</dbReference>
<feature type="domain" description="CRAL-TRIO" evidence="3">
    <location>
        <begin position="80"/>
        <end position="239"/>
    </location>
</feature>
<evidence type="ECO:0008006" key="6">
    <source>
        <dbReference type="Google" id="ProtNLM"/>
    </source>
</evidence>